<feature type="transmembrane region" description="Helical" evidence="1">
    <location>
        <begin position="35"/>
        <end position="66"/>
    </location>
</feature>
<dbReference type="Proteomes" id="UP000886724">
    <property type="component" value="Unassembled WGS sequence"/>
</dbReference>
<reference evidence="2" key="1">
    <citation type="journal article" date="2021" name="PeerJ">
        <title>Extensive microbial diversity within the chicken gut microbiome revealed by metagenomics and culture.</title>
        <authorList>
            <person name="Gilroy R."/>
            <person name="Ravi A."/>
            <person name="Getino M."/>
            <person name="Pursley I."/>
            <person name="Horton D.L."/>
            <person name="Alikhan N.F."/>
            <person name="Baker D."/>
            <person name="Gharbi K."/>
            <person name="Hall N."/>
            <person name="Watson M."/>
            <person name="Adriaenssens E.M."/>
            <person name="Foster-Nyarko E."/>
            <person name="Jarju S."/>
            <person name="Secka A."/>
            <person name="Antonio M."/>
            <person name="Oren A."/>
            <person name="Chaudhuri R.R."/>
            <person name="La Ragione R."/>
            <person name="Hildebrand F."/>
            <person name="Pallen M.J."/>
        </authorList>
    </citation>
    <scope>NUCLEOTIDE SEQUENCE</scope>
    <source>
        <strain evidence="2">ChiGjej1B1-14440</strain>
    </source>
</reference>
<protein>
    <submittedName>
        <fullName evidence="2">Uncharacterized protein</fullName>
    </submittedName>
</protein>
<keyword evidence="1" id="KW-1133">Transmembrane helix</keyword>
<accession>A0A9D1XME6</accession>
<dbReference type="Pfam" id="PF19700">
    <property type="entry name" value="DUF6198"/>
    <property type="match status" value="1"/>
</dbReference>
<evidence type="ECO:0000256" key="1">
    <source>
        <dbReference type="SAM" id="Phobius"/>
    </source>
</evidence>
<sequence>MVLGDIVLNPADGLVHTIGKVTNKDFGFVKNIADLVFIVLTVVICLVTKGYILGIGIGTVVSAIFIGRFVALYQNIYNYLQESKI</sequence>
<dbReference type="EMBL" id="DXET01000183">
    <property type="protein sequence ID" value="HIX81960.1"/>
    <property type="molecule type" value="Genomic_DNA"/>
</dbReference>
<dbReference type="AlphaFoldDB" id="A0A9D1XME6"/>
<keyword evidence="1" id="KW-0812">Transmembrane</keyword>
<organism evidence="2 3">
    <name type="scientific">Candidatus Erysipelatoclostridium merdavium</name>
    <dbReference type="NCBI Taxonomy" id="2838566"/>
    <lineage>
        <taxon>Bacteria</taxon>
        <taxon>Bacillati</taxon>
        <taxon>Bacillota</taxon>
        <taxon>Erysipelotrichia</taxon>
        <taxon>Erysipelotrichales</taxon>
        <taxon>Erysipelotrichales incertae sedis</taxon>
    </lineage>
</organism>
<name>A0A9D1XME6_9FIRM</name>
<gene>
    <name evidence="2" type="ORF">H9980_08330</name>
</gene>
<reference evidence="2" key="2">
    <citation type="submission" date="2021-04" db="EMBL/GenBank/DDBJ databases">
        <authorList>
            <person name="Gilroy R."/>
        </authorList>
    </citation>
    <scope>NUCLEOTIDE SEQUENCE</scope>
    <source>
        <strain evidence="2">ChiGjej1B1-14440</strain>
    </source>
</reference>
<comment type="caution">
    <text evidence="2">The sequence shown here is derived from an EMBL/GenBank/DDBJ whole genome shotgun (WGS) entry which is preliminary data.</text>
</comment>
<dbReference type="InterPro" id="IPR038750">
    <property type="entry name" value="YczE/YyaS-like"/>
</dbReference>
<keyword evidence="1" id="KW-0472">Membrane</keyword>
<evidence type="ECO:0000313" key="2">
    <source>
        <dbReference type="EMBL" id="HIX81960.1"/>
    </source>
</evidence>
<proteinExistence type="predicted"/>
<evidence type="ECO:0000313" key="3">
    <source>
        <dbReference type="Proteomes" id="UP000886724"/>
    </source>
</evidence>